<reference evidence="3 4" key="1">
    <citation type="submission" date="2019-02" db="EMBL/GenBank/DDBJ databases">
        <title>Genome sequencing of the rare red list fungi Dentipellis fragilis.</title>
        <authorList>
            <person name="Buettner E."/>
            <person name="Kellner H."/>
        </authorList>
    </citation>
    <scope>NUCLEOTIDE SEQUENCE [LARGE SCALE GENOMIC DNA]</scope>
    <source>
        <strain evidence="3 4">DSM 105465</strain>
    </source>
</reference>
<dbReference type="OrthoDB" id="687730at2759"/>
<sequence>MLFRPVTATELPAARALQTRSHHGIRAPMRQRTRGRSSFEGLSDHAGGPRCTDLSQTGGSEPTEGKAVTRILYSKRWHGCVAYKNLLDRRGFPPIEAYPPSRKVGAPARHTPVSPRPHPRPFTPHAAATMMMGMVSVTTVNFVATKESAPFENKYMLLRNNAVLLGRQQVTNSAAPINGIFSLGSQKASDDVPVNVAHAEMYMDNGQVFIKDLGSRYGTWVDGVRIQRPTLLRDGSIVELGVPIQRTANTPATLEDEFLRPVSGTITIVK</sequence>
<evidence type="ECO:0000313" key="4">
    <source>
        <dbReference type="Proteomes" id="UP000298327"/>
    </source>
</evidence>
<dbReference type="STRING" id="205917.A0A4Y9Z0Z6"/>
<dbReference type="CDD" id="cd00060">
    <property type="entry name" value="FHA"/>
    <property type="match status" value="1"/>
</dbReference>
<dbReference type="SUPFAM" id="SSF49879">
    <property type="entry name" value="SMAD/FHA domain"/>
    <property type="match status" value="1"/>
</dbReference>
<dbReference type="InterPro" id="IPR000253">
    <property type="entry name" value="FHA_dom"/>
</dbReference>
<dbReference type="AlphaFoldDB" id="A0A4Y9Z0Z6"/>
<dbReference type="PROSITE" id="PS50006">
    <property type="entry name" value="FHA_DOMAIN"/>
    <property type="match status" value="1"/>
</dbReference>
<evidence type="ECO:0000259" key="2">
    <source>
        <dbReference type="PROSITE" id="PS50006"/>
    </source>
</evidence>
<feature type="compositionally biased region" description="Basic residues" evidence="1">
    <location>
        <begin position="20"/>
        <end position="35"/>
    </location>
</feature>
<dbReference type="Gene3D" id="2.60.200.20">
    <property type="match status" value="1"/>
</dbReference>
<dbReference type="Pfam" id="PF00498">
    <property type="entry name" value="FHA"/>
    <property type="match status" value="1"/>
</dbReference>
<evidence type="ECO:0000256" key="1">
    <source>
        <dbReference type="SAM" id="MobiDB-lite"/>
    </source>
</evidence>
<accession>A0A4Y9Z0Z6</accession>
<evidence type="ECO:0000313" key="3">
    <source>
        <dbReference type="EMBL" id="TFY68202.1"/>
    </source>
</evidence>
<keyword evidence="4" id="KW-1185">Reference proteome</keyword>
<gene>
    <name evidence="3" type="ORF">EVG20_g3661</name>
</gene>
<comment type="caution">
    <text evidence="3">The sequence shown here is derived from an EMBL/GenBank/DDBJ whole genome shotgun (WGS) entry which is preliminary data.</text>
</comment>
<organism evidence="3 4">
    <name type="scientific">Dentipellis fragilis</name>
    <dbReference type="NCBI Taxonomy" id="205917"/>
    <lineage>
        <taxon>Eukaryota</taxon>
        <taxon>Fungi</taxon>
        <taxon>Dikarya</taxon>
        <taxon>Basidiomycota</taxon>
        <taxon>Agaricomycotina</taxon>
        <taxon>Agaricomycetes</taxon>
        <taxon>Russulales</taxon>
        <taxon>Hericiaceae</taxon>
        <taxon>Dentipellis</taxon>
    </lineage>
</organism>
<proteinExistence type="predicted"/>
<feature type="region of interest" description="Disordered" evidence="1">
    <location>
        <begin position="14"/>
        <end position="65"/>
    </location>
</feature>
<protein>
    <recommendedName>
        <fullName evidence="2">FHA domain-containing protein</fullName>
    </recommendedName>
</protein>
<dbReference type="Proteomes" id="UP000298327">
    <property type="component" value="Unassembled WGS sequence"/>
</dbReference>
<dbReference type="InterPro" id="IPR008984">
    <property type="entry name" value="SMAD_FHA_dom_sf"/>
</dbReference>
<feature type="domain" description="FHA" evidence="2">
    <location>
        <begin position="163"/>
        <end position="226"/>
    </location>
</feature>
<name>A0A4Y9Z0Z6_9AGAM</name>
<dbReference type="EMBL" id="SEOQ01000169">
    <property type="protein sequence ID" value="TFY68202.1"/>
    <property type="molecule type" value="Genomic_DNA"/>
</dbReference>